<dbReference type="Proteomes" id="UP000294843">
    <property type="component" value="Unassembled WGS sequence"/>
</dbReference>
<evidence type="ECO:0000313" key="2">
    <source>
        <dbReference type="Proteomes" id="UP000294843"/>
    </source>
</evidence>
<dbReference type="EMBL" id="SCWF01000001">
    <property type="protein sequence ID" value="TDM15720.1"/>
    <property type="molecule type" value="Genomic_DNA"/>
</dbReference>
<keyword evidence="2" id="KW-1185">Reference proteome</keyword>
<protein>
    <submittedName>
        <fullName evidence="1">Uncharacterized protein</fullName>
    </submittedName>
</protein>
<sequence length="59" mass="7202">MRLPFLQKRPKQVAKFKFHEKGIYNAALIKYRNNPRYRVVEEDTYFLDDKGGRITFYCK</sequence>
<organism evidence="1 2">
    <name type="scientific">Macrococcus bovicus</name>
    <dbReference type="NCBI Taxonomy" id="69968"/>
    <lineage>
        <taxon>Bacteria</taxon>
        <taxon>Bacillati</taxon>
        <taxon>Bacillota</taxon>
        <taxon>Bacilli</taxon>
        <taxon>Bacillales</taxon>
        <taxon>Staphylococcaceae</taxon>
        <taxon>Macrococcus</taxon>
    </lineage>
</organism>
<dbReference type="AlphaFoldDB" id="A0A4R6C2X1"/>
<evidence type="ECO:0000313" key="1">
    <source>
        <dbReference type="EMBL" id="TDM15720.1"/>
    </source>
</evidence>
<comment type="caution">
    <text evidence="1">The sequence shown here is derived from an EMBL/GenBank/DDBJ whole genome shotgun (WGS) entry which is preliminary data.</text>
</comment>
<proteinExistence type="predicted"/>
<dbReference type="RefSeq" id="WP_133450920.1">
    <property type="nucleotide sequence ID" value="NZ_SCWF01000001.1"/>
</dbReference>
<gene>
    <name evidence="1" type="ORF">ERX55_02095</name>
</gene>
<name>A0A4R6C2X1_9STAP</name>
<accession>A0A4R6C2X1</accession>
<reference evidence="1 2" key="1">
    <citation type="submission" date="2019-01" db="EMBL/GenBank/DDBJ databases">
        <title>Draft genome sequences of the type strains of six Macrococcus species.</title>
        <authorList>
            <person name="Mazhar S."/>
            <person name="Altermann E."/>
            <person name="Hill C."/>
            <person name="Mcauliffe O."/>
        </authorList>
    </citation>
    <scope>NUCLEOTIDE SEQUENCE [LARGE SCALE GENOMIC DNA]</scope>
    <source>
        <strain evidence="1 2">ATCC 51825</strain>
    </source>
</reference>